<name>A0ABP0K8C1_9DINO</name>
<evidence type="ECO:0000313" key="2">
    <source>
        <dbReference type="Proteomes" id="UP001642464"/>
    </source>
</evidence>
<accession>A0ABP0K8C1</accession>
<reference evidence="1 2" key="1">
    <citation type="submission" date="2024-02" db="EMBL/GenBank/DDBJ databases">
        <authorList>
            <person name="Chen Y."/>
            <person name="Shah S."/>
            <person name="Dougan E. K."/>
            <person name="Thang M."/>
            <person name="Chan C."/>
        </authorList>
    </citation>
    <scope>NUCLEOTIDE SEQUENCE [LARGE SCALE GENOMIC DNA]</scope>
</reference>
<organism evidence="1 2">
    <name type="scientific">Durusdinium trenchii</name>
    <dbReference type="NCBI Taxonomy" id="1381693"/>
    <lineage>
        <taxon>Eukaryota</taxon>
        <taxon>Sar</taxon>
        <taxon>Alveolata</taxon>
        <taxon>Dinophyceae</taxon>
        <taxon>Suessiales</taxon>
        <taxon>Symbiodiniaceae</taxon>
        <taxon>Durusdinium</taxon>
    </lineage>
</organism>
<gene>
    <name evidence="1" type="ORF">SCF082_LOCUS15871</name>
</gene>
<sequence>MPGSCHVTVVCGNVPHVRTKRKRSSLDTERVSDLLAKRILALQDETNIQELSNAMWSVARLPASSSSHRMQLLPAMLSRCRDSLVSKDRERDSRYTLSGIARMAWSLSLLDCNDAVILNQVSDKFLRAAVSSPQGASLPCYIDVLCAFSKAWCHRRKVAGSDSRLTMDADWFERLGCLRTGMGLSSAGSQ</sequence>
<evidence type="ECO:0000313" key="1">
    <source>
        <dbReference type="EMBL" id="CAK9022640.1"/>
    </source>
</evidence>
<dbReference type="EMBL" id="CAXAMM010010224">
    <property type="protein sequence ID" value="CAK9022640.1"/>
    <property type="molecule type" value="Genomic_DNA"/>
</dbReference>
<keyword evidence="2" id="KW-1185">Reference proteome</keyword>
<proteinExistence type="predicted"/>
<comment type="caution">
    <text evidence="1">The sequence shown here is derived from an EMBL/GenBank/DDBJ whole genome shotgun (WGS) entry which is preliminary data.</text>
</comment>
<protein>
    <submittedName>
        <fullName evidence="1">Uncharacterized protein</fullName>
    </submittedName>
</protein>
<dbReference type="Proteomes" id="UP001642464">
    <property type="component" value="Unassembled WGS sequence"/>
</dbReference>